<dbReference type="InterPro" id="IPR000719">
    <property type="entry name" value="Prot_kinase_dom"/>
</dbReference>
<dbReference type="Gene3D" id="3.30.200.20">
    <property type="entry name" value="Phosphorylase Kinase, domain 1"/>
    <property type="match status" value="1"/>
</dbReference>
<dbReference type="OrthoDB" id="69842at2759"/>
<dbReference type="KEGG" id="cam:101507198"/>
<dbReference type="SUPFAM" id="SSF56112">
    <property type="entry name" value="Protein kinase-like (PK-like)"/>
    <property type="match status" value="1"/>
</dbReference>
<evidence type="ECO:0000313" key="2">
    <source>
        <dbReference type="Proteomes" id="UP000087171"/>
    </source>
</evidence>
<dbReference type="GO" id="GO:0005524">
    <property type="term" value="F:ATP binding"/>
    <property type="evidence" value="ECO:0007669"/>
    <property type="project" value="InterPro"/>
</dbReference>
<protein>
    <submittedName>
        <fullName evidence="3">Probable inactive receptor kinase At2g26730</fullName>
    </submittedName>
</protein>
<dbReference type="Pfam" id="PF00069">
    <property type="entry name" value="Pkinase"/>
    <property type="match status" value="1"/>
</dbReference>
<reference evidence="3" key="2">
    <citation type="submission" date="2025-08" db="UniProtKB">
        <authorList>
            <consortium name="RefSeq"/>
        </authorList>
    </citation>
    <scope>IDENTIFICATION</scope>
    <source>
        <tissue evidence="3">Etiolated seedlings</tissue>
    </source>
</reference>
<feature type="domain" description="Protein kinase" evidence="1">
    <location>
        <begin position="1"/>
        <end position="243"/>
    </location>
</feature>
<keyword evidence="3" id="KW-0418">Kinase</keyword>
<dbReference type="PROSITE" id="PS50011">
    <property type="entry name" value="PROTEIN_KINASE_DOM"/>
    <property type="match status" value="1"/>
</dbReference>
<dbReference type="GO" id="GO:0004672">
    <property type="term" value="F:protein kinase activity"/>
    <property type="evidence" value="ECO:0007669"/>
    <property type="project" value="InterPro"/>
</dbReference>
<dbReference type="Gene3D" id="1.10.510.10">
    <property type="entry name" value="Transferase(Phosphotransferase) domain 1"/>
    <property type="match status" value="1"/>
</dbReference>
<evidence type="ECO:0000259" key="1">
    <source>
        <dbReference type="PROSITE" id="PS50011"/>
    </source>
</evidence>
<evidence type="ECO:0000313" key="3">
    <source>
        <dbReference type="RefSeq" id="XP_027190040.1"/>
    </source>
</evidence>
<dbReference type="AlphaFoldDB" id="A0A3Q7YF82"/>
<dbReference type="PANTHER" id="PTHR48007:SF79">
    <property type="entry name" value="(WILD MALAYSIAN BANANA) HYPOTHETICAL PROTEIN"/>
    <property type="match status" value="1"/>
</dbReference>
<dbReference type="InterPro" id="IPR046959">
    <property type="entry name" value="PRK1-6/SRF4-like"/>
</dbReference>
<dbReference type="GeneID" id="101507198"/>
<keyword evidence="3" id="KW-0808">Transferase</keyword>
<sequence>MLDNGVLLAVKRIKDWGISKHDFERRMNLIAQVKHPLVMPPVAYYCSQQEKLLAYEYLTNGSLFTLLYGSQSGHCLDWRSRLDVAVKIADALAYMHEELGESGIAHGNLKSSNILFDKNMDPQISEYGLMVAENQGVISHMKGLKNRSMSAAIFRADIYAFGVILLELLTGKVVKNDGFDLVKWVNSVISEEWTAEVFDRSLISQGASEERMVNLLQVALKCINPSPNDRLSMSQVALITNALRDEDEKSVSFDS</sequence>
<dbReference type="PANTHER" id="PTHR48007">
    <property type="entry name" value="LEUCINE-RICH REPEAT RECEPTOR-LIKE PROTEIN KINASE PXC1"/>
    <property type="match status" value="1"/>
</dbReference>
<dbReference type="RefSeq" id="XP_027190040.1">
    <property type="nucleotide sequence ID" value="XM_027334239.1"/>
</dbReference>
<accession>A0A3Q7YF82</accession>
<gene>
    <name evidence="3" type="primary">LOC101507198</name>
</gene>
<dbReference type="Proteomes" id="UP000087171">
    <property type="component" value="Chromosome Ca5"/>
</dbReference>
<keyword evidence="3" id="KW-0675">Receptor</keyword>
<reference evidence="2" key="1">
    <citation type="journal article" date="2013" name="Nat. Biotechnol.">
        <title>Draft genome sequence of chickpea (Cicer arietinum) provides a resource for trait improvement.</title>
        <authorList>
            <person name="Varshney R.K."/>
            <person name="Song C."/>
            <person name="Saxena R.K."/>
            <person name="Azam S."/>
            <person name="Yu S."/>
            <person name="Sharpe A.G."/>
            <person name="Cannon S."/>
            <person name="Baek J."/>
            <person name="Rosen B.D."/>
            <person name="Tar'an B."/>
            <person name="Millan T."/>
            <person name="Zhang X."/>
            <person name="Ramsay L.D."/>
            <person name="Iwata A."/>
            <person name="Wang Y."/>
            <person name="Nelson W."/>
            <person name="Farmer A.D."/>
            <person name="Gaur P.M."/>
            <person name="Soderlund C."/>
            <person name="Penmetsa R.V."/>
            <person name="Xu C."/>
            <person name="Bharti A.K."/>
            <person name="He W."/>
            <person name="Winter P."/>
            <person name="Zhao S."/>
            <person name="Hane J.K."/>
            <person name="Carrasquilla-Garcia N."/>
            <person name="Condie J.A."/>
            <person name="Upadhyaya H.D."/>
            <person name="Luo M.C."/>
            <person name="Thudi M."/>
            <person name="Gowda C.L."/>
            <person name="Singh N.P."/>
            <person name="Lichtenzveig J."/>
            <person name="Gali K.K."/>
            <person name="Rubio J."/>
            <person name="Nadarajan N."/>
            <person name="Dolezel J."/>
            <person name="Bansal K.C."/>
            <person name="Xu X."/>
            <person name="Edwards D."/>
            <person name="Zhang G."/>
            <person name="Kahl G."/>
            <person name="Gil J."/>
            <person name="Singh K.B."/>
            <person name="Datta S.K."/>
            <person name="Jackson S.A."/>
            <person name="Wang J."/>
            <person name="Cook D.R."/>
        </authorList>
    </citation>
    <scope>NUCLEOTIDE SEQUENCE [LARGE SCALE GENOMIC DNA]</scope>
    <source>
        <strain evidence="2">cv. CDC Frontier</strain>
    </source>
</reference>
<proteinExistence type="predicted"/>
<organism evidence="2 3">
    <name type="scientific">Cicer arietinum</name>
    <name type="common">Chickpea</name>
    <name type="synonym">Garbanzo</name>
    <dbReference type="NCBI Taxonomy" id="3827"/>
    <lineage>
        <taxon>Eukaryota</taxon>
        <taxon>Viridiplantae</taxon>
        <taxon>Streptophyta</taxon>
        <taxon>Embryophyta</taxon>
        <taxon>Tracheophyta</taxon>
        <taxon>Spermatophyta</taxon>
        <taxon>Magnoliopsida</taxon>
        <taxon>eudicotyledons</taxon>
        <taxon>Gunneridae</taxon>
        <taxon>Pentapetalae</taxon>
        <taxon>rosids</taxon>
        <taxon>fabids</taxon>
        <taxon>Fabales</taxon>
        <taxon>Fabaceae</taxon>
        <taxon>Papilionoideae</taxon>
        <taxon>50 kb inversion clade</taxon>
        <taxon>NPAAA clade</taxon>
        <taxon>Hologalegina</taxon>
        <taxon>IRL clade</taxon>
        <taxon>Cicereae</taxon>
        <taxon>Cicer</taxon>
    </lineage>
</organism>
<keyword evidence="2" id="KW-1185">Reference proteome</keyword>
<dbReference type="InterPro" id="IPR011009">
    <property type="entry name" value="Kinase-like_dom_sf"/>
</dbReference>
<name>A0A3Q7YF82_CICAR</name>